<name>A0A6I2QZF8_FLAPL</name>
<reference evidence="2 3" key="1">
    <citation type="journal article" date="2019" name="Nat. Med.">
        <title>A library of human gut bacterial isolates paired with longitudinal multiomics data enables mechanistic microbiome research.</title>
        <authorList>
            <person name="Poyet M."/>
            <person name="Groussin M."/>
            <person name="Gibbons S.M."/>
            <person name="Avila-Pacheco J."/>
            <person name="Jiang X."/>
            <person name="Kearney S.M."/>
            <person name="Perrotta A.R."/>
            <person name="Berdy B."/>
            <person name="Zhao S."/>
            <person name="Lieberman T.D."/>
            <person name="Swanson P.K."/>
            <person name="Smith M."/>
            <person name="Roesemann S."/>
            <person name="Alexander J.E."/>
            <person name="Rich S.A."/>
            <person name="Livny J."/>
            <person name="Vlamakis H."/>
            <person name="Clish C."/>
            <person name="Bullock K."/>
            <person name="Deik A."/>
            <person name="Scott J."/>
            <person name="Pierce K.A."/>
            <person name="Xavier R.J."/>
            <person name="Alm E.J."/>
        </authorList>
    </citation>
    <scope>NUCLEOTIDE SEQUENCE [LARGE SCALE GENOMIC DNA]</scope>
    <source>
        <strain evidence="2 3">BIOML-A2</strain>
    </source>
</reference>
<evidence type="ECO:0000313" key="3">
    <source>
        <dbReference type="Proteomes" id="UP000434475"/>
    </source>
</evidence>
<sequence>MPTIDRMTPEGQRLMAELEKLNKLAAYIGFQSGTPAKERYGDAIVDSDVDLLDVALWNELGTSTAPSRPFLRKSMDDNREKINAFCQAQLRALFSGTTTADEIMRKTSVFVRGLVQETIKEGEFSPNAPSTIKKKGSDKPLIDTGHMRQSVMTVVDRKGRT</sequence>
<dbReference type="RefSeq" id="WP_172697410.1">
    <property type="nucleotide sequence ID" value="NZ_WKPR01000004.1"/>
</dbReference>
<comment type="caution">
    <text evidence="2">The sequence shown here is derived from an EMBL/GenBank/DDBJ whole genome shotgun (WGS) entry which is preliminary data.</text>
</comment>
<organism evidence="2 3">
    <name type="scientific">Flavonifractor plautii</name>
    <name type="common">Fusobacterium plautii</name>
    <dbReference type="NCBI Taxonomy" id="292800"/>
    <lineage>
        <taxon>Bacteria</taxon>
        <taxon>Bacillati</taxon>
        <taxon>Bacillota</taxon>
        <taxon>Clostridia</taxon>
        <taxon>Eubacteriales</taxon>
        <taxon>Oscillospiraceae</taxon>
        <taxon>Flavonifractor</taxon>
    </lineage>
</organism>
<accession>A0A6I2QZF8</accession>
<proteinExistence type="predicted"/>
<evidence type="ECO:0000313" key="2">
    <source>
        <dbReference type="EMBL" id="MSB19049.1"/>
    </source>
</evidence>
<feature type="region of interest" description="Disordered" evidence="1">
    <location>
        <begin position="124"/>
        <end position="143"/>
    </location>
</feature>
<protein>
    <submittedName>
        <fullName evidence="2">Uncharacterized protein</fullName>
    </submittedName>
</protein>
<dbReference type="EMBL" id="WKPR01000004">
    <property type="protein sequence ID" value="MSB19049.1"/>
    <property type="molecule type" value="Genomic_DNA"/>
</dbReference>
<evidence type="ECO:0000256" key="1">
    <source>
        <dbReference type="SAM" id="MobiDB-lite"/>
    </source>
</evidence>
<dbReference type="Proteomes" id="UP000434475">
    <property type="component" value="Unassembled WGS sequence"/>
</dbReference>
<dbReference type="AlphaFoldDB" id="A0A6I2QZF8"/>
<gene>
    <name evidence="2" type="ORF">GKE97_05900</name>
</gene>